<dbReference type="InterPro" id="IPR003439">
    <property type="entry name" value="ABC_transporter-like_ATP-bd"/>
</dbReference>
<evidence type="ECO:0000256" key="5">
    <source>
        <dbReference type="ARBA" id="ARBA00022967"/>
    </source>
</evidence>
<dbReference type="InterPro" id="IPR027417">
    <property type="entry name" value="P-loop_NTPase"/>
</dbReference>
<reference evidence="8" key="1">
    <citation type="journal article" date="2020" name="mSystems">
        <title>Genome- and Community-Level Interaction Insights into Carbon Utilization and Element Cycling Functions of Hydrothermarchaeota in Hydrothermal Sediment.</title>
        <authorList>
            <person name="Zhou Z."/>
            <person name="Liu Y."/>
            <person name="Xu W."/>
            <person name="Pan J."/>
            <person name="Luo Z.H."/>
            <person name="Li M."/>
        </authorList>
    </citation>
    <scope>NUCLEOTIDE SEQUENCE [LARGE SCALE GENOMIC DNA]</scope>
    <source>
        <strain evidence="8">HyVt-493</strain>
    </source>
</reference>
<dbReference type="Gene3D" id="3.40.50.300">
    <property type="entry name" value="P-loop containing nucleotide triphosphate hydrolases"/>
    <property type="match status" value="1"/>
</dbReference>
<comment type="caution">
    <text evidence="8">The sequence shown here is derived from an EMBL/GenBank/DDBJ whole genome shotgun (WGS) entry which is preliminary data.</text>
</comment>
<keyword evidence="6" id="KW-0472">Membrane</keyword>
<keyword evidence="5" id="KW-1278">Translocase</keyword>
<keyword evidence="1" id="KW-0813">Transport</keyword>
<keyword evidence="3" id="KW-0201">Cytochrome c-type biogenesis</keyword>
<evidence type="ECO:0000313" key="8">
    <source>
        <dbReference type="EMBL" id="HFC91871.1"/>
    </source>
</evidence>
<evidence type="ECO:0000256" key="2">
    <source>
        <dbReference type="ARBA" id="ARBA00022741"/>
    </source>
</evidence>
<accession>A0A7V2T224</accession>
<name>A0A7V2T224_LEUMU</name>
<dbReference type="PROSITE" id="PS00211">
    <property type="entry name" value="ABC_TRANSPORTER_1"/>
    <property type="match status" value="1"/>
</dbReference>
<dbReference type="Pfam" id="PF00005">
    <property type="entry name" value="ABC_tran"/>
    <property type="match status" value="1"/>
</dbReference>
<protein>
    <submittedName>
        <fullName evidence="8">Cytochrome c biogenesis heme-transporting ATPase CcmA</fullName>
    </submittedName>
</protein>
<dbReference type="PROSITE" id="PS50893">
    <property type="entry name" value="ABC_TRANSPORTER_2"/>
    <property type="match status" value="1"/>
</dbReference>
<dbReference type="Proteomes" id="UP000885750">
    <property type="component" value="Unassembled WGS sequence"/>
</dbReference>
<dbReference type="GO" id="GO:0016887">
    <property type="term" value="F:ATP hydrolysis activity"/>
    <property type="evidence" value="ECO:0007669"/>
    <property type="project" value="InterPro"/>
</dbReference>
<sequence>MSLTVLNLQCSRGDRQLFSGLNLQLKPKQLLFLEGKNGSGKTTLIRTLCALFMADKGQILWQDQPIEEHLEAYRNALFYLGHLNAIKGDLTALENLRFNHAMSGQRSSDEELFDALERIGLFGYEDFPTRQLSQGQKRRVALARLLINKSPLWILDEPFVALDKGAVALLQQIISQHIDAGGMAILTTHQAVPLTEGKIQHINLDDYAAQSDESTLGQESYV</sequence>
<evidence type="ECO:0000259" key="7">
    <source>
        <dbReference type="PROSITE" id="PS50893"/>
    </source>
</evidence>
<dbReference type="NCBIfam" id="NF010061">
    <property type="entry name" value="PRK13538.1"/>
    <property type="match status" value="1"/>
</dbReference>
<dbReference type="EMBL" id="DRMS01000144">
    <property type="protein sequence ID" value="HFC91871.1"/>
    <property type="molecule type" value="Genomic_DNA"/>
</dbReference>
<evidence type="ECO:0000256" key="4">
    <source>
        <dbReference type="ARBA" id="ARBA00022840"/>
    </source>
</evidence>
<dbReference type="AlphaFoldDB" id="A0A7V2T224"/>
<dbReference type="InterPro" id="IPR003593">
    <property type="entry name" value="AAA+_ATPase"/>
</dbReference>
<evidence type="ECO:0000256" key="1">
    <source>
        <dbReference type="ARBA" id="ARBA00022448"/>
    </source>
</evidence>
<keyword evidence="4" id="KW-0067">ATP-binding</keyword>
<gene>
    <name evidence="8" type="primary">ccmA</name>
    <name evidence="8" type="ORF">ENJ51_03575</name>
</gene>
<keyword evidence="2" id="KW-0547">Nucleotide-binding</keyword>
<dbReference type="NCBIfam" id="TIGR01189">
    <property type="entry name" value="ccmA"/>
    <property type="match status" value="1"/>
</dbReference>
<dbReference type="GO" id="GO:0005524">
    <property type="term" value="F:ATP binding"/>
    <property type="evidence" value="ECO:0007669"/>
    <property type="project" value="UniProtKB-KW"/>
</dbReference>
<proteinExistence type="predicted"/>
<dbReference type="InterPro" id="IPR005895">
    <property type="entry name" value="ABC_transptr_haem_export_CcmA"/>
</dbReference>
<feature type="domain" description="ABC transporter" evidence="7">
    <location>
        <begin position="3"/>
        <end position="221"/>
    </location>
</feature>
<evidence type="ECO:0000256" key="6">
    <source>
        <dbReference type="ARBA" id="ARBA00023136"/>
    </source>
</evidence>
<dbReference type="InterPro" id="IPR017871">
    <property type="entry name" value="ABC_transporter-like_CS"/>
</dbReference>
<dbReference type="SMART" id="SM00382">
    <property type="entry name" value="AAA"/>
    <property type="match status" value="1"/>
</dbReference>
<evidence type="ECO:0000256" key="3">
    <source>
        <dbReference type="ARBA" id="ARBA00022748"/>
    </source>
</evidence>
<dbReference type="GO" id="GO:0017004">
    <property type="term" value="P:cytochrome complex assembly"/>
    <property type="evidence" value="ECO:0007669"/>
    <property type="project" value="UniProtKB-KW"/>
</dbReference>
<dbReference type="SUPFAM" id="SSF52540">
    <property type="entry name" value="P-loop containing nucleoside triphosphate hydrolases"/>
    <property type="match status" value="1"/>
</dbReference>
<dbReference type="GO" id="GO:0022857">
    <property type="term" value="F:transmembrane transporter activity"/>
    <property type="evidence" value="ECO:0007669"/>
    <property type="project" value="InterPro"/>
</dbReference>
<organism evidence="8">
    <name type="scientific">Leucothrix mucor</name>
    <dbReference type="NCBI Taxonomy" id="45248"/>
    <lineage>
        <taxon>Bacteria</taxon>
        <taxon>Pseudomonadati</taxon>
        <taxon>Pseudomonadota</taxon>
        <taxon>Gammaproteobacteria</taxon>
        <taxon>Thiotrichales</taxon>
        <taxon>Thiotrichaceae</taxon>
        <taxon>Leucothrix</taxon>
    </lineage>
</organism>
<dbReference type="PANTHER" id="PTHR43499:SF1">
    <property type="entry name" value="ABC TRANSPORTER I FAMILY MEMBER 1"/>
    <property type="match status" value="1"/>
</dbReference>
<dbReference type="PANTHER" id="PTHR43499">
    <property type="entry name" value="ABC TRANSPORTER I FAMILY MEMBER 1"/>
    <property type="match status" value="1"/>
</dbReference>